<keyword evidence="1" id="KW-0560">Oxidoreductase</keyword>
<keyword evidence="3" id="KW-1185">Reference proteome</keyword>
<evidence type="ECO:0000313" key="3">
    <source>
        <dbReference type="Proteomes" id="UP000240493"/>
    </source>
</evidence>
<dbReference type="Proteomes" id="UP000240493">
    <property type="component" value="Unassembled WGS sequence"/>
</dbReference>
<accession>A0A2T3Z9Z4</accession>
<dbReference type="EMBL" id="KZ679261">
    <property type="protein sequence ID" value="PTB41627.1"/>
    <property type="molecule type" value="Genomic_DNA"/>
</dbReference>
<protein>
    <recommendedName>
        <fullName evidence="4">Ketoreductase (KR) domain-containing protein</fullName>
    </recommendedName>
</protein>
<dbReference type="InterPro" id="IPR036291">
    <property type="entry name" value="NAD(P)-bd_dom_sf"/>
</dbReference>
<dbReference type="Gene3D" id="3.40.50.720">
    <property type="entry name" value="NAD(P)-binding Rossmann-like Domain"/>
    <property type="match status" value="1"/>
</dbReference>
<dbReference type="STRING" id="1042311.A0A2T3Z9Z4"/>
<evidence type="ECO:0008006" key="4">
    <source>
        <dbReference type="Google" id="ProtNLM"/>
    </source>
</evidence>
<evidence type="ECO:0000313" key="2">
    <source>
        <dbReference type="EMBL" id="PTB41627.1"/>
    </source>
</evidence>
<dbReference type="OrthoDB" id="542013at2759"/>
<gene>
    <name evidence="2" type="ORF">M441DRAFT_167149</name>
</gene>
<dbReference type="InterPro" id="IPR002347">
    <property type="entry name" value="SDR_fam"/>
</dbReference>
<organism evidence="2 3">
    <name type="scientific">Trichoderma asperellum (strain ATCC 204424 / CBS 433.97 / NBRC 101777)</name>
    <dbReference type="NCBI Taxonomy" id="1042311"/>
    <lineage>
        <taxon>Eukaryota</taxon>
        <taxon>Fungi</taxon>
        <taxon>Dikarya</taxon>
        <taxon>Ascomycota</taxon>
        <taxon>Pezizomycotina</taxon>
        <taxon>Sordariomycetes</taxon>
        <taxon>Hypocreomycetidae</taxon>
        <taxon>Hypocreales</taxon>
        <taxon>Hypocreaceae</taxon>
        <taxon>Trichoderma</taxon>
    </lineage>
</organism>
<reference evidence="2 3" key="1">
    <citation type="submission" date="2016-07" db="EMBL/GenBank/DDBJ databases">
        <title>Multiple horizontal gene transfer events from other fungi enriched the ability of initially mycotrophic Trichoderma (Ascomycota) to feed on dead plant biomass.</title>
        <authorList>
            <consortium name="DOE Joint Genome Institute"/>
            <person name="Aerts A."/>
            <person name="Atanasova L."/>
            <person name="Chenthamara K."/>
            <person name="Zhang J."/>
            <person name="Grujic M."/>
            <person name="Henrissat B."/>
            <person name="Kuo A."/>
            <person name="Salamov A."/>
            <person name="Lipzen A."/>
            <person name="Labutti K."/>
            <person name="Barry K."/>
            <person name="Miao Y."/>
            <person name="Rahimi M.J."/>
            <person name="Shen Q."/>
            <person name="Grigoriev I.V."/>
            <person name="Kubicek C.P."/>
            <person name="Druzhinina I.S."/>
        </authorList>
    </citation>
    <scope>NUCLEOTIDE SEQUENCE [LARGE SCALE GENOMIC DNA]</scope>
    <source>
        <strain evidence="2 3">CBS 433.97</strain>
    </source>
</reference>
<dbReference type="Pfam" id="PF00106">
    <property type="entry name" value="adh_short"/>
    <property type="match status" value="1"/>
</dbReference>
<dbReference type="PRINTS" id="PR00081">
    <property type="entry name" value="GDHRDH"/>
</dbReference>
<dbReference type="GO" id="GO:0016491">
    <property type="term" value="F:oxidoreductase activity"/>
    <property type="evidence" value="ECO:0007669"/>
    <property type="project" value="UniProtKB-KW"/>
</dbReference>
<sequence length="343" mass="37672">MGANSTKPSKAAADLVLNQQKNLPIALKSEDCKGKTYIVTGANAGLGYEAAKHLVRLEAAKVIIGVRNAEAGKAAKSTIETELNRKDVIEVWDFDLDSYDSVKAFAKKVEGLERVDALVLNAGALIRAWDVKEGNESNVTVNFMSNFLLAVSVLPHLQAIAKKYDTKPHVVVVGSVGGLFVGEQAKRFSKTGLLDDLNDEEKWKRDMPERYGMSKFLEHMATRELAALVPVSESGVVMNVVDPGLCKTALTRNIPFFERLKSSIAKVVMGRTPEMGSRTLIHGIAATEESHGKYLTACEIREDHLPEWMTDESGKKLQKQIWTELAERLEKIQPGVVTAVIQN</sequence>
<proteinExistence type="predicted"/>
<name>A0A2T3Z9Z4_TRIA4</name>
<dbReference type="SUPFAM" id="SSF51735">
    <property type="entry name" value="NAD(P)-binding Rossmann-fold domains"/>
    <property type="match status" value="1"/>
</dbReference>
<dbReference type="PANTHER" id="PTHR43157:SF31">
    <property type="entry name" value="PHOSPHATIDYLINOSITOL-GLYCAN BIOSYNTHESIS CLASS F PROTEIN"/>
    <property type="match status" value="1"/>
</dbReference>
<dbReference type="PANTHER" id="PTHR43157">
    <property type="entry name" value="PHOSPHATIDYLINOSITOL-GLYCAN BIOSYNTHESIS CLASS F PROTEIN-RELATED"/>
    <property type="match status" value="1"/>
</dbReference>
<evidence type="ECO:0000256" key="1">
    <source>
        <dbReference type="ARBA" id="ARBA00023002"/>
    </source>
</evidence>
<dbReference type="AlphaFoldDB" id="A0A2T3Z9Z4"/>